<dbReference type="InParanoid" id="A0A540V914"/>
<protein>
    <submittedName>
        <fullName evidence="3">Helix-turn-helix domain-containing protein</fullName>
    </submittedName>
</protein>
<evidence type="ECO:0000313" key="3">
    <source>
        <dbReference type="EMBL" id="TQE93234.1"/>
    </source>
</evidence>
<reference evidence="3 4" key="1">
    <citation type="submission" date="2019-06" db="EMBL/GenBank/DDBJ databases">
        <title>Genome sequence of Litorilinea aerophila BAA-2444.</title>
        <authorList>
            <person name="Maclea K.S."/>
            <person name="Maurais E.G."/>
            <person name="Iannazzi L.C."/>
        </authorList>
    </citation>
    <scope>NUCLEOTIDE SEQUENCE [LARGE SCALE GENOMIC DNA]</scope>
    <source>
        <strain evidence="3 4">ATCC BAA-2444</strain>
    </source>
</reference>
<dbReference type="Gene3D" id="1.10.1660.10">
    <property type="match status" value="1"/>
</dbReference>
<dbReference type="InterPro" id="IPR009061">
    <property type="entry name" value="DNA-bd_dom_put_sf"/>
</dbReference>
<evidence type="ECO:0000256" key="1">
    <source>
        <dbReference type="SAM" id="MobiDB-lite"/>
    </source>
</evidence>
<dbReference type="RefSeq" id="WP_141612396.1">
    <property type="nucleotide sequence ID" value="NZ_VIGC02000045.1"/>
</dbReference>
<name>A0A540V914_9CHLR</name>
<gene>
    <name evidence="3" type="ORF">FKZ61_22365</name>
</gene>
<evidence type="ECO:0000313" key="4">
    <source>
        <dbReference type="Proteomes" id="UP000317371"/>
    </source>
</evidence>
<proteinExistence type="predicted"/>
<dbReference type="Proteomes" id="UP000317371">
    <property type="component" value="Unassembled WGS sequence"/>
</dbReference>
<comment type="caution">
    <text evidence="3">The sequence shown here is derived from an EMBL/GenBank/DDBJ whole genome shotgun (WGS) entry which is preliminary data.</text>
</comment>
<feature type="region of interest" description="Disordered" evidence="1">
    <location>
        <begin position="1"/>
        <end position="22"/>
    </location>
</feature>
<dbReference type="EMBL" id="VIGC01000045">
    <property type="protein sequence ID" value="TQE93234.1"/>
    <property type="molecule type" value="Genomic_DNA"/>
</dbReference>
<dbReference type="NCBIfam" id="TIGR01764">
    <property type="entry name" value="excise"/>
    <property type="match status" value="1"/>
</dbReference>
<dbReference type="Pfam" id="PF12728">
    <property type="entry name" value="HTH_17"/>
    <property type="match status" value="1"/>
</dbReference>
<feature type="domain" description="Helix-turn-helix" evidence="2">
    <location>
        <begin position="25"/>
        <end position="75"/>
    </location>
</feature>
<sequence length="243" mass="27746">MPRRKSQRKRELPAPAVDRSTPPQWLTLKQASDFLGIHYTTLRSWADKGEIPVFRTPGGHRRFSLADLRRFLDARLSQRAPGESEHLVSAAIVRVREEIQKISQEQVGWHYPLEGDAVQQRRQRGRRLFALAISYVLKPKPRPRLLQEGRRLGFEYGREAALSGVGLTETGRAVQFFRHQLYQVIRSGNPGQAMDADDVRIQQLIDQFLDEVLYAVLDGYEQQLRGDRAGPGVSQQAPDEPFP</sequence>
<dbReference type="GO" id="GO:0003677">
    <property type="term" value="F:DNA binding"/>
    <property type="evidence" value="ECO:0007669"/>
    <property type="project" value="InterPro"/>
</dbReference>
<keyword evidence="4" id="KW-1185">Reference proteome</keyword>
<dbReference type="InterPro" id="IPR041657">
    <property type="entry name" value="HTH_17"/>
</dbReference>
<dbReference type="SUPFAM" id="SSF46955">
    <property type="entry name" value="Putative DNA-binding domain"/>
    <property type="match status" value="1"/>
</dbReference>
<organism evidence="3 4">
    <name type="scientific">Litorilinea aerophila</name>
    <dbReference type="NCBI Taxonomy" id="1204385"/>
    <lineage>
        <taxon>Bacteria</taxon>
        <taxon>Bacillati</taxon>
        <taxon>Chloroflexota</taxon>
        <taxon>Caldilineae</taxon>
        <taxon>Caldilineales</taxon>
        <taxon>Caldilineaceae</taxon>
        <taxon>Litorilinea</taxon>
    </lineage>
</organism>
<evidence type="ECO:0000259" key="2">
    <source>
        <dbReference type="Pfam" id="PF12728"/>
    </source>
</evidence>
<dbReference type="OrthoDB" id="166697at2"/>
<dbReference type="AlphaFoldDB" id="A0A540V914"/>
<accession>A0A540V914</accession>
<dbReference type="CDD" id="cd04762">
    <property type="entry name" value="HTH_MerR-trunc"/>
    <property type="match status" value="1"/>
</dbReference>
<dbReference type="InterPro" id="IPR010093">
    <property type="entry name" value="SinI_DNA-bd"/>
</dbReference>